<comment type="caution">
    <text evidence="1">The sequence shown here is derived from an EMBL/GenBank/DDBJ whole genome shotgun (WGS) entry which is preliminary data.</text>
</comment>
<dbReference type="EMBL" id="JAOQJF010000029">
    <property type="protein sequence ID" value="MCU6800753.1"/>
    <property type="molecule type" value="Genomic_DNA"/>
</dbReference>
<protein>
    <submittedName>
        <fullName evidence="1">Uncharacterized protein</fullName>
    </submittedName>
</protein>
<evidence type="ECO:0000313" key="1">
    <source>
        <dbReference type="EMBL" id="MCU6800753.1"/>
    </source>
</evidence>
<evidence type="ECO:0000313" key="2">
    <source>
        <dbReference type="Proteomes" id="UP001652395"/>
    </source>
</evidence>
<organism evidence="1 2">
    <name type="scientific">Alitiscatomonas aceti</name>
    <dbReference type="NCBI Taxonomy" id="2981724"/>
    <lineage>
        <taxon>Bacteria</taxon>
        <taxon>Bacillati</taxon>
        <taxon>Bacillota</taxon>
        <taxon>Clostridia</taxon>
        <taxon>Lachnospirales</taxon>
        <taxon>Lachnospiraceae</taxon>
        <taxon>Alitiscatomonas</taxon>
    </lineage>
</organism>
<accession>A0ABT2V1K0</accession>
<proteinExistence type="predicted"/>
<reference evidence="1 2" key="1">
    <citation type="journal article" date="2021" name="ISME Commun">
        <title>Automated analysis of genomic sequences facilitates high-throughput and comprehensive description of bacteria.</title>
        <authorList>
            <person name="Hitch T.C.A."/>
        </authorList>
    </citation>
    <scope>NUCLEOTIDE SEQUENCE [LARGE SCALE GENOMIC DNA]</scope>
    <source>
        <strain evidence="2">f_CCE</strain>
    </source>
</reference>
<sequence length="45" mass="5583">MIHNFTRDQKRIYDEWREREVETMTQETFEKQMASLELMMARLCG</sequence>
<dbReference type="Proteomes" id="UP001652395">
    <property type="component" value="Unassembled WGS sequence"/>
</dbReference>
<keyword evidence="2" id="KW-1185">Reference proteome</keyword>
<name>A0ABT2V1K0_9FIRM</name>
<gene>
    <name evidence="1" type="ORF">OCV69_12565</name>
</gene>